<dbReference type="AlphaFoldDB" id="A0A2B7XE89"/>
<dbReference type="CDD" id="cd00887">
    <property type="entry name" value="MoeA"/>
    <property type="match status" value="1"/>
</dbReference>
<keyword evidence="3" id="KW-0460">Magnesium</keyword>
<dbReference type="SUPFAM" id="SSF63882">
    <property type="entry name" value="MoeA N-terminal region -like"/>
    <property type="match status" value="1"/>
</dbReference>
<proteinExistence type="inferred from homology"/>
<organism evidence="5 6">
    <name type="scientific">Polytolypa hystricis (strain UAMH7299)</name>
    <dbReference type="NCBI Taxonomy" id="1447883"/>
    <lineage>
        <taxon>Eukaryota</taxon>
        <taxon>Fungi</taxon>
        <taxon>Dikarya</taxon>
        <taxon>Ascomycota</taxon>
        <taxon>Pezizomycotina</taxon>
        <taxon>Eurotiomycetes</taxon>
        <taxon>Eurotiomycetidae</taxon>
        <taxon>Onygenales</taxon>
        <taxon>Onygenales incertae sedis</taxon>
        <taxon>Polytolypa</taxon>
    </lineage>
</organism>
<sequence>MATHLALPPVQSDRVPSYQTALRILHDEAYALIDAWENEKEIVPLQNSAGLASKYRIATTKSTPEHDTSAMDGYALCSLLTKYASVDCPMKFCVRGSIGAGYRPRKIPENGHVHEGATCSLDPCIKIATGARFPDSAYPMPFDCCIKAEDSRYMTHSDCPDGYPHVFIMKAAHRNMNKRLAGTDFQRGEEIIEAGDVIQLNHIMALASMGFTKIAIRKVPRIGVFSTGDELLSPTEKRPDAQHISDTNGPFLVSSLRELGVRAEFLGVIDDDHKSQVNALAGKLEEFDIIITSGAASSGPWDHIPQALASLNANVLFHRVAIRPGHPALFATIPHKRLFRANSTSAGDGSQGETIFFGLPGNPIAAAACFQFLVEPFINTLISKPCESPIRATVVGSDHILGRRPIPRHLNVFRLGVLRTQERGAMVRLADDSSPSKISPFLYSNCWVHIHPQEEIKDGAVVDVFIY</sequence>
<evidence type="ECO:0000256" key="1">
    <source>
        <dbReference type="ARBA" id="ARBA00008339"/>
    </source>
</evidence>
<dbReference type="InterPro" id="IPR036425">
    <property type="entry name" value="MoaB/Mog-like_dom_sf"/>
</dbReference>
<keyword evidence="3" id="KW-0501">Molybdenum cofactor biosynthesis</keyword>
<comment type="similarity">
    <text evidence="1">In the C-terminal section; belongs to the MoeA family.</text>
</comment>
<gene>
    <name evidence="5" type="ORF">AJ80_08076</name>
</gene>
<dbReference type="STRING" id="1447883.A0A2B7XE89"/>
<dbReference type="SMART" id="SM00852">
    <property type="entry name" value="MoCF_biosynth"/>
    <property type="match status" value="1"/>
</dbReference>
<dbReference type="Gene3D" id="3.40.980.10">
    <property type="entry name" value="MoaB/Mog-like domain"/>
    <property type="match status" value="1"/>
</dbReference>
<dbReference type="Pfam" id="PF03453">
    <property type="entry name" value="MoeA_N"/>
    <property type="match status" value="1"/>
</dbReference>
<keyword evidence="3" id="KW-0808">Transferase</keyword>
<keyword evidence="3" id="KW-0500">Molybdenum</keyword>
<dbReference type="GO" id="GO:0005524">
    <property type="term" value="F:ATP binding"/>
    <property type="evidence" value="ECO:0007669"/>
    <property type="project" value="UniProtKB-UniRule"/>
</dbReference>
<evidence type="ECO:0000313" key="5">
    <source>
        <dbReference type="EMBL" id="PGH07063.1"/>
    </source>
</evidence>
<reference evidence="5 6" key="1">
    <citation type="submission" date="2017-10" db="EMBL/GenBank/DDBJ databases">
        <title>Comparative genomics in systemic dimorphic fungi from Ajellomycetaceae.</title>
        <authorList>
            <person name="Munoz J.F."/>
            <person name="Mcewen J.G."/>
            <person name="Clay O.K."/>
            <person name="Cuomo C.A."/>
        </authorList>
    </citation>
    <scope>NUCLEOTIDE SEQUENCE [LARGE SCALE GENOMIC DNA]</scope>
    <source>
        <strain evidence="5 6">UAMH7299</strain>
    </source>
</reference>
<dbReference type="Gene3D" id="2.40.340.10">
    <property type="entry name" value="MoeA, C-terminal, domain IV"/>
    <property type="match status" value="1"/>
</dbReference>
<dbReference type="OrthoDB" id="4206310at2759"/>
<protein>
    <recommendedName>
        <fullName evidence="2">molybdopterin adenylyltransferase</fullName>
        <ecNumber evidence="2">2.7.7.75</ecNumber>
    </recommendedName>
</protein>
<evidence type="ECO:0000256" key="3">
    <source>
        <dbReference type="RuleBase" id="RU365090"/>
    </source>
</evidence>
<dbReference type="InterPro" id="IPR036688">
    <property type="entry name" value="MoeA_C_domain_IV_sf"/>
</dbReference>
<dbReference type="GO" id="GO:0046872">
    <property type="term" value="F:metal ion binding"/>
    <property type="evidence" value="ECO:0007669"/>
    <property type="project" value="UniProtKB-UniRule"/>
</dbReference>
<feature type="domain" description="MoaB/Mog" evidence="4">
    <location>
        <begin position="223"/>
        <end position="380"/>
    </location>
</feature>
<dbReference type="InterPro" id="IPR038987">
    <property type="entry name" value="MoeA-like"/>
</dbReference>
<dbReference type="PANTHER" id="PTHR10192:SF30">
    <property type="entry name" value="MOLYBDOPTERIN ADENYLYLTRANSFERASE"/>
    <property type="match status" value="1"/>
</dbReference>
<dbReference type="InterPro" id="IPR036135">
    <property type="entry name" value="MoeA_linker/N_sf"/>
</dbReference>
<dbReference type="GO" id="GO:0005829">
    <property type="term" value="C:cytosol"/>
    <property type="evidence" value="ECO:0007669"/>
    <property type="project" value="TreeGrafter"/>
</dbReference>
<dbReference type="UniPathway" id="UPA00344"/>
<dbReference type="SUPFAM" id="SSF53218">
    <property type="entry name" value="Molybdenum cofactor biosynthesis proteins"/>
    <property type="match status" value="1"/>
</dbReference>
<comment type="caution">
    <text evidence="5">The sequence shown here is derived from an EMBL/GenBank/DDBJ whole genome shotgun (WGS) entry which is preliminary data.</text>
</comment>
<dbReference type="InterPro" id="IPR001453">
    <property type="entry name" value="MoaB/Mog_dom"/>
</dbReference>
<evidence type="ECO:0000256" key="2">
    <source>
        <dbReference type="ARBA" id="ARBA00012509"/>
    </source>
</evidence>
<comment type="function">
    <text evidence="3">Catalyzes two steps in the biosynthesis of the molybdenum cofactor. In the first step, molybdopterin is adenylated. Subsequently, molybdate is inserted into adenylated molybdopterin and AMP is released.</text>
</comment>
<keyword evidence="3" id="KW-0479">Metal-binding</keyword>
<keyword evidence="6" id="KW-1185">Reference proteome</keyword>
<dbReference type="Pfam" id="PF00994">
    <property type="entry name" value="MoCF_biosynth"/>
    <property type="match status" value="1"/>
</dbReference>
<comment type="similarity">
    <text evidence="3">Belongs to the MoeA family.</text>
</comment>
<dbReference type="GO" id="GO:0006777">
    <property type="term" value="P:Mo-molybdopterin cofactor biosynthetic process"/>
    <property type="evidence" value="ECO:0007669"/>
    <property type="project" value="UniProtKB-UniRule"/>
</dbReference>
<name>A0A2B7XE89_POLH7</name>
<dbReference type="Gene3D" id="3.90.105.10">
    <property type="entry name" value="Molybdopterin biosynthesis moea protein, domain 2"/>
    <property type="match status" value="1"/>
</dbReference>
<comment type="catalytic activity">
    <reaction evidence="3">
        <text>molybdopterin + ATP + H(+) = adenylyl-molybdopterin + diphosphate</text>
        <dbReference type="Rhea" id="RHEA:31331"/>
        <dbReference type="ChEBI" id="CHEBI:15378"/>
        <dbReference type="ChEBI" id="CHEBI:30616"/>
        <dbReference type="ChEBI" id="CHEBI:33019"/>
        <dbReference type="ChEBI" id="CHEBI:58698"/>
        <dbReference type="ChEBI" id="CHEBI:62727"/>
    </reaction>
</comment>
<dbReference type="Gene3D" id="2.170.190.11">
    <property type="entry name" value="Molybdopterin biosynthesis moea protein, domain 3"/>
    <property type="match status" value="1"/>
</dbReference>
<dbReference type="GO" id="GO:0061599">
    <property type="term" value="F:molybdopterin molybdotransferase activity"/>
    <property type="evidence" value="ECO:0007669"/>
    <property type="project" value="UniProtKB-UniRule"/>
</dbReference>
<dbReference type="EC" id="2.7.7.75" evidence="2"/>
<dbReference type="PANTHER" id="PTHR10192">
    <property type="entry name" value="MOLYBDOPTERIN BIOSYNTHESIS PROTEIN"/>
    <property type="match status" value="1"/>
</dbReference>
<evidence type="ECO:0000259" key="4">
    <source>
        <dbReference type="SMART" id="SM00852"/>
    </source>
</evidence>
<comment type="cofactor">
    <cofactor evidence="3">
        <name>Mg(2+)</name>
        <dbReference type="ChEBI" id="CHEBI:18420"/>
    </cofactor>
</comment>
<comment type="catalytic activity">
    <reaction evidence="3">
        <text>adenylyl-molybdopterin + molybdate = Mo-molybdopterin + AMP + H(+)</text>
        <dbReference type="Rhea" id="RHEA:35047"/>
        <dbReference type="ChEBI" id="CHEBI:15378"/>
        <dbReference type="ChEBI" id="CHEBI:36264"/>
        <dbReference type="ChEBI" id="CHEBI:62727"/>
        <dbReference type="ChEBI" id="CHEBI:71302"/>
        <dbReference type="ChEBI" id="CHEBI:456215"/>
    </reaction>
</comment>
<evidence type="ECO:0000313" key="6">
    <source>
        <dbReference type="Proteomes" id="UP000224634"/>
    </source>
</evidence>
<accession>A0A2B7XE89</accession>
<dbReference type="EMBL" id="PDNA01000173">
    <property type="protein sequence ID" value="PGH07063.1"/>
    <property type="molecule type" value="Genomic_DNA"/>
</dbReference>
<dbReference type="InterPro" id="IPR005110">
    <property type="entry name" value="MoeA_linker/N"/>
</dbReference>
<dbReference type="GO" id="GO:0061598">
    <property type="term" value="F:molybdopterin adenylyltransferase activity"/>
    <property type="evidence" value="ECO:0007669"/>
    <property type="project" value="UniProtKB-UniRule"/>
</dbReference>
<comment type="pathway">
    <text evidence="3">Cofactor biosynthesis; molybdopterin biosynthesis.</text>
</comment>
<dbReference type="Proteomes" id="UP000224634">
    <property type="component" value="Unassembled WGS sequence"/>
</dbReference>